<evidence type="ECO:0000256" key="2">
    <source>
        <dbReference type="ARBA" id="ARBA00005069"/>
    </source>
</evidence>
<evidence type="ECO:0000313" key="9">
    <source>
        <dbReference type="Proteomes" id="UP000008130"/>
    </source>
</evidence>
<keyword evidence="9" id="KW-1185">Reference proteome</keyword>
<evidence type="ECO:0000313" key="8">
    <source>
        <dbReference type="EMBL" id="ADZ68855.1"/>
    </source>
</evidence>
<keyword evidence="5 6" id="KW-0067">ATP-binding</keyword>
<dbReference type="InterPro" id="IPR012699">
    <property type="entry name" value="PhnN"/>
</dbReference>
<proteinExistence type="inferred from homology"/>
<dbReference type="GO" id="GO:0019634">
    <property type="term" value="P:organic phosphonate metabolic process"/>
    <property type="evidence" value="ECO:0007669"/>
    <property type="project" value="UniProtKB-UniRule"/>
</dbReference>
<keyword evidence="4 6" id="KW-0547">Nucleotide-binding</keyword>
<gene>
    <name evidence="6" type="primary">phnN</name>
    <name evidence="8" type="ordered locus">SL003B_0420</name>
</gene>
<dbReference type="Pfam" id="PF13671">
    <property type="entry name" value="AAA_33"/>
    <property type="match status" value="1"/>
</dbReference>
<feature type="binding site" evidence="6">
    <location>
        <begin position="28"/>
        <end position="35"/>
    </location>
    <ligand>
        <name>ATP</name>
        <dbReference type="ChEBI" id="CHEBI:30616"/>
    </ligand>
</feature>
<dbReference type="eggNOG" id="COG3709">
    <property type="taxonomic scope" value="Bacteria"/>
</dbReference>
<protein>
    <recommendedName>
        <fullName evidence="6">Ribose 1,5-bisphosphate phosphokinase PhnN</fullName>
        <ecNumber evidence="6">2.7.4.23</ecNumber>
    </recommendedName>
    <alternativeName>
        <fullName evidence="6">Ribose 1,5-bisphosphokinase</fullName>
    </alternativeName>
</protein>
<evidence type="ECO:0000256" key="6">
    <source>
        <dbReference type="HAMAP-Rule" id="MF_00836"/>
    </source>
</evidence>
<dbReference type="InterPro" id="IPR008145">
    <property type="entry name" value="GK/Ca_channel_bsu"/>
</dbReference>
<keyword evidence="3 6" id="KW-0808">Transferase</keyword>
<dbReference type="SMART" id="SM00072">
    <property type="entry name" value="GuKc"/>
    <property type="match status" value="1"/>
</dbReference>
<accession>F2J2Y5</accession>
<organism evidence="8 9">
    <name type="scientific">Polymorphum gilvum (strain LMG 25793 / CGMCC 1.9160 / SL003B-26A1)</name>
    <dbReference type="NCBI Taxonomy" id="991905"/>
    <lineage>
        <taxon>Bacteria</taxon>
        <taxon>Pseudomonadati</taxon>
        <taxon>Pseudomonadota</taxon>
        <taxon>Alphaproteobacteria</taxon>
        <taxon>Rhodobacterales</taxon>
        <taxon>Paracoccaceae</taxon>
        <taxon>Polymorphum</taxon>
    </lineage>
</organism>
<dbReference type="HOGENOM" id="CLU_102477_0_0_5"/>
<feature type="domain" description="Guanylate kinase/L-type calcium channel beta subunit" evidence="7">
    <location>
        <begin position="20"/>
        <end position="197"/>
    </location>
</feature>
<dbReference type="GO" id="GO:0006015">
    <property type="term" value="P:5-phosphoribose 1-diphosphate biosynthetic process"/>
    <property type="evidence" value="ECO:0007669"/>
    <property type="project" value="UniProtKB-UniRule"/>
</dbReference>
<reference evidence="8 9" key="1">
    <citation type="journal article" date="2011" name="J. Bacteriol.">
        <title>Complete genome sequence of Polymorphum gilvum SL003B-26A1T, a crude oil-degrading bacterium from oil-polluted saline soil.</title>
        <authorList>
            <person name="Li S.G."/>
            <person name="Tang Y.Q."/>
            <person name="Nie Y."/>
            <person name="Cai M."/>
            <person name="Wu X.L."/>
        </authorList>
    </citation>
    <scope>NUCLEOTIDE SEQUENCE [LARGE SCALE GENOMIC DNA]</scope>
    <source>
        <strain evidence="9">LMG 25793 / CGMCC 1.9160 / SL003B-26A1</strain>
    </source>
</reference>
<dbReference type="HAMAP" id="MF_00836">
    <property type="entry name" value="PhnN"/>
    <property type="match status" value="1"/>
</dbReference>
<dbReference type="GO" id="GO:0005524">
    <property type="term" value="F:ATP binding"/>
    <property type="evidence" value="ECO:0007669"/>
    <property type="project" value="UniProtKB-KW"/>
</dbReference>
<evidence type="ECO:0000256" key="1">
    <source>
        <dbReference type="ARBA" id="ARBA00000373"/>
    </source>
</evidence>
<dbReference type="UniPathway" id="UPA00087">
    <property type="reaction ID" value="UER00175"/>
</dbReference>
<dbReference type="GO" id="GO:0005829">
    <property type="term" value="C:cytosol"/>
    <property type="evidence" value="ECO:0007669"/>
    <property type="project" value="TreeGrafter"/>
</dbReference>
<dbReference type="EMBL" id="CP002568">
    <property type="protein sequence ID" value="ADZ68855.1"/>
    <property type="molecule type" value="Genomic_DNA"/>
</dbReference>
<comment type="function">
    <text evidence="6">Catalyzes the phosphorylation of ribose 1,5-bisphosphate to 5-phospho-D-ribosyl alpha-1-diphosphate (PRPP).</text>
</comment>
<dbReference type="Proteomes" id="UP000008130">
    <property type="component" value="Chromosome"/>
</dbReference>
<comment type="similarity">
    <text evidence="6">Belongs to the ribose 1,5-bisphosphokinase family.</text>
</comment>
<dbReference type="EC" id="2.7.4.23" evidence="6"/>
<evidence type="ECO:0000256" key="3">
    <source>
        <dbReference type="ARBA" id="ARBA00022679"/>
    </source>
</evidence>
<comment type="catalytic activity">
    <reaction evidence="1 6">
        <text>alpha-D-ribose 1,5-bisphosphate + ATP = 5-phospho-alpha-D-ribose 1-diphosphate + ADP</text>
        <dbReference type="Rhea" id="RHEA:20109"/>
        <dbReference type="ChEBI" id="CHEBI:30616"/>
        <dbReference type="ChEBI" id="CHEBI:58017"/>
        <dbReference type="ChEBI" id="CHEBI:68688"/>
        <dbReference type="ChEBI" id="CHEBI:456216"/>
        <dbReference type="EC" id="2.7.4.23"/>
    </reaction>
</comment>
<dbReference type="InterPro" id="IPR027417">
    <property type="entry name" value="P-loop_NTPase"/>
</dbReference>
<dbReference type="GO" id="GO:0033863">
    <property type="term" value="F:ribose 1,5-bisphosphate phosphokinase activity"/>
    <property type="evidence" value="ECO:0007669"/>
    <property type="project" value="UniProtKB-UniRule"/>
</dbReference>
<dbReference type="PANTHER" id="PTHR23117:SF8">
    <property type="entry name" value="RIBOSE 1,5-BISPHOSPHATE PHOSPHOKINASE PHNN"/>
    <property type="match status" value="1"/>
</dbReference>
<dbReference type="STRING" id="991905.SL003B_0420"/>
<evidence type="ECO:0000259" key="7">
    <source>
        <dbReference type="SMART" id="SM00072"/>
    </source>
</evidence>
<dbReference type="NCBIfam" id="TIGR02322">
    <property type="entry name" value="phosphon_PhnN"/>
    <property type="match status" value="1"/>
</dbReference>
<dbReference type="Gene3D" id="3.40.50.300">
    <property type="entry name" value="P-loop containing nucleotide triphosphate hydrolases"/>
    <property type="match status" value="1"/>
</dbReference>
<dbReference type="KEGG" id="pgv:SL003B_0420"/>
<evidence type="ECO:0000256" key="5">
    <source>
        <dbReference type="ARBA" id="ARBA00022840"/>
    </source>
</evidence>
<evidence type="ECO:0000256" key="4">
    <source>
        <dbReference type="ARBA" id="ARBA00022741"/>
    </source>
</evidence>
<comment type="pathway">
    <text evidence="2 6">Metabolic intermediate biosynthesis; 5-phospho-alpha-D-ribose 1-diphosphate biosynthesis; 5-phospho-alpha-D-ribose 1-diphosphate from D-ribose 5-phosphate (route II): step 3/3.</text>
</comment>
<keyword evidence="8" id="KW-0418">Kinase</keyword>
<sequence length="197" mass="21039">MTDSATDHRRVPAADGRIGPGRLVLVVGPSGAGKDTLMTALRAHLAGDPRYMFARRLITRTPDAAAEDHDTLSSEDFERLVAAGDVGLAWRAHGLGYVLPRTIDATILAGGTVIANGSRGVLSQAFTKYADVRVLLVTAPRSVLAERLAARGRESREEIERRLDRADLDLPDVPHVARVDNTGTIADGVARMIAALD</sequence>
<name>F2J2Y5_POLGS</name>
<dbReference type="PANTHER" id="PTHR23117">
    <property type="entry name" value="GUANYLATE KINASE-RELATED"/>
    <property type="match status" value="1"/>
</dbReference>
<dbReference type="OrthoDB" id="341217at2"/>
<dbReference type="RefSeq" id="WP_013651179.1">
    <property type="nucleotide sequence ID" value="NC_015259.1"/>
</dbReference>
<dbReference type="AlphaFoldDB" id="F2J2Y5"/>
<dbReference type="SUPFAM" id="SSF52540">
    <property type="entry name" value="P-loop containing nucleoside triphosphate hydrolases"/>
    <property type="match status" value="1"/>
</dbReference>
<dbReference type="PATRIC" id="fig|991905.3.peg.429"/>